<accession>A0A316ED56</accession>
<dbReference type="InterPro" id="IPR025345">
    <property type="entry name" value="DUF4249"/>
</dbReference>
<reference evidence="1 2" key="1">
    <citation type="submission" date="2018-05" db="EMBL/GenBank/DDBJ databases">
        <title>Genomic Encyclopedia of Archaeal and Bacterial Type Strains, Phase II (KMG-II): from individual species to whole genera.</title>
        <authorList>
            <person name="Goeker M."/>
        </authorList>
    </citation>
    <scope>NUCLEOTIDE SEQUENCE [LARGE SCALE GENOMIC DNA]</scope>
    <source>
        <strain evidence="1 2">DSM 22214</strain>
    </source>
</reference>
<comment type="caution">
    <text evidence="1">The sequence shown here is derived from an EMBL/GenBank/DDBJ whole genome shotgun (WGS) entry which is preliminary data.</text>
</comment>
<dbReference type="RefSeq" id="WP_109741695.1">
    <property type="nucleotide sequence ID" value="NZ_QGGO01000004.1"/>
</dbReference>
<dbReference type="PROSITE" id="PS51257">
    <property type="entry name" value="PROKAR_LIPOPROTEIN"/>
    <property type="match status" value="1"/>
</dbReference>
<dbReference type="Proteomes" id="UP000245489">
    <property type="component" value="Unassembled WGS sequence"/>
</dbReference>
<dbReference type="EMBL" id="QGGO01000004">
    <property type="protein sequence ID" value="PWK28136.1"/>
    <property type="molecule type" value="Genomic_DNA"/>
</dbReference>
<dbReference type="Pfam" id="PF14054">
    <property type="entry name" value="DUF4249"/>
    <property type="match status" value="1"/>
</dbReference>
<dbReference type="AlphaFoldDB" id="A0A316ED56"/>
<protein>
    <submittedName>
        <fullName evidence="1">Uncharacterized protein DUF4249</fullName>
    </submittedName>
</protein>
<proteinExistence type="predicted"/>
<evidence type="ECO:0000313" key="2">
    <source>
        <dbReference type="Proteomes" id="UP000245489"/>
    </source>
</evidence>
<organism evidence="1 2">
    <name type="scientific">Arcicella aurantiaca</name>
    <dbReference type="NCBI Taxonomy" id="591202"/>
    <lineage>
        <taxon>Bacteria</taxon>
        <taxon>Pseudomonadati</taxon>
        <taxon>Bacteroidota</taxon>
        <taxon>Cytophagia</taxon>
        <taxon>Cytophagales</taxon>
        <taxon>Flectobacillaceae</taxon>
        <taxon>Arcicella</taxon>
    </lineage>
</organism>
<sequence length="321" mass="35714">MKISKQYIYQEVNTTFNSFIRYSLFAVSALFLISCEDVISLDVQKTDPYLVVDGSITNLAGEQVIRLTKSQDLLSEATPEGVKNATVKVTDNLGKVYEFKDLKNEGKYVWTPTNATEVMGVIGKTYSLEIQSEGEIYKASSKLNRVPKIDSIVYKLDDANVRQTGDGKPKKGYDAQFYARDLKGVGDCYRIKVYQNGKLRNGADNIVIAYDGIANKSTFGDSLAFITPLRRLATTELFNENDKIKVELLSITEAHFDFWTQLRQELNNAGLFARPAARVPSNIINVNTNSAKQAAGWFGTSAVTSMEVVVDKTKAVKDFTD</sequence>
<dbReference type="OrthoDB" id="1117670at2"/>
<name>A0A316ED56_9BACT</name>
<evidence type="ECO:0000313" key="1">
    <source>
        <dbReference type="EMBL" id="PWK28136.1"/>
    </source>
</evidence>
<gene>
    <name evidence="1" type="ORF">LV89_00914</name>
</gene>
<keyword evidence="2" id="KW-1185">Reference proteome</keyword>